<organism evidence="2">
    <name type="scientific">bioreactor metagenome</name>
    <dbReference type="NCBI Taxonomy" id="1076179"/>
    <lineage>
        <taxon>unclassified sequences</taxon>
        <taxon>metagenomes</taxon>
        <taxon>ecological metagenomes</taxon>
    </lineage>
</organism>
<protein>
    <submittedName>
        <fullName evidence="2">Uncharacterized protein</fullName>
    </submittedName>
</protein>
<evidence type="ECO:0000313" key="2">
    <source>
        <dbReference type="EMBL" id="MPN07725.1"/>
    </source>
</evidence>
<feature type="region of interest" description="Disordered" evidence="1">
    <location>
        <begin position="47"/>
        <end position="81"/>
    </location>
</feature>
<proteinExistence type="predicted"/>
<dbReference type="AlphaFoldDB" id="A0A645F0A1"/>
<feature type="compositionally biased region" description="Basic and acidic residues" evidence="1">
    <location>
        <begin position="47"/>
        <end position="65"/>
    </location>
</feature>
<sequence>MILLRVDALLEITVCVEKVRRGLQKAAADENEGEYDQVERIRDLVVRHNRTDEHRHDGPVKRPGPERIVPARLDRSDLFHE</sequence>
<gene>
    <name evidence="2" type="ORF">SDC9_154996</name>
</gene>
<name>A0A645F0A1_9ZZZZ</name>
<feature type="compositionally biased region" description="Basic and acidic residues" evidence="1">
    <location>
        <begin position="72"/>
        <end position="81"/>
    </location>
</feature>
<comment type="caution">
    <text evidence="2">The sequence shown here is derived from an EMBL/GenBank/DDBJ whole genome shotgun (WGS) entry which is preliminary data.</text>
</comment>
<evidence type="ECO:0000256" key="1">
    <source>
        <dbReference type="SAM" id="MobiDB-lite"/>
    </source>
</evidence>
<dbReference type="EMBL" id="VSSQ01053730">
    <property type="protein sequence ID" value="MPN07725.1"/>
    <property type="molecule type" value="Genomic_DNA"/>
</dbReference>
<accession>A0A645F0A1</accession>
<reference evidence="2" key="1">
    <citation type="submission" date="2019-08" db="EMBL/GenBank/DDBJ databases">
        <authorList>
            <person name="Kucharzyk K."/>
            <person name="Murdoch R.W."/>
            <person name="Higgins S."/>
            <person name="Loffler F."/>
        </authorList>
    </citation>
    <scope>NUCLEOTIDE SEQUENCE</scope>
</reference>